<dbReference type="AlphaFoldDB" id="A0A150HC23"/>
<feature type="domain" description="HTH gntR-type" evidence="4">
    <location>
        <begin position="17"/>
        <end position="84"/>
    </location>
</feature>
<dbReference type="Proteomes" id="UP000075357">
    <property type="component" value="Unassembled WGS sequence"/>
</dbReference>
<dbReference type="InterPro" id="IPR036388">
    <property type="entry name" value="WH-like_DNA-bd_sf"/>
</dbReference>
<sequence length="216" mass="23779">MSTFLRPIDHNDLTTGVSLSDEVYARIGAAIVDGSLAPGERLRDGDIAAQLGISRTPVREALQRLERFGLVEIAVGRYTRVSVPDERVRRETGVFTAYLMGNAIHLALANATDDELDGIVAVAGTVVDSAAHRDIASLFSRCTQMFELMTRATHNTVFIGVVREVALTIERNLRGWDPFLTAAAGRVDLFDALRRQLAERDGRGAEETLRRLHDLH</sequence>
<dbReference type="InterPro" id="IPR000524">
    <property type="entry name" value="Tscrpt_reg_HTH_GntR"/>
</dbReference>
<keyword evidence="6" id="KW-1185">Reference proteome</keyword>
<dbReference type="Gene3D" id="1.10.10.10">
    <property type="entry name" value="Winged helix-like DNA-binding domain superfamily/Winged helix DNA-binding domain"/>
    <property type="match status" value="1"/>
</dbReference>
<dbReference type="PANTHER" id="PTHR43537">
    <property type="entry name" value="TRANSCRIPTIONAL REGULATOR, GNTR FAMILY"/>
    <property type="match status" value="1"/>
</dbReference>
<dbReference type="GO" id="GO:0003700">
    <property type="term" value="F:DNA-binding transcription factor activity"/>
    <property type="evidence" value="ECO:0007669"/>
    <property type="project" value="InterPro"/>
</dbReference>
<evidence type="ECO:0000313" key="6">
    <source>
        <dbReference type="Proteomes" id="UP000075357"/>
    </source>
</evidence>
<evidence type="ECO:0000313" key="5">
    <source>
        <dbReference type="EMBL" id="KXZ59575.1"/>
    </source>
</evidence>
<keyword evidence="1" id="KW-0805">Transcription regulation</keyword>
<dbReference type="InterPro" id="IPR008920">
    <property type="entry name" value="TF_FadR/GntR_C"/>
</dbReference>
<evidence type="ECO:0000256" key="1">
    <source>
        <dbReference type="ARBA" id="ARBA00023015"/>
    </source>
</evidence>
<dbReference type="SUPFAM" id="SSF46785">
    <property type="entry name" value="Winged helix' DNA-binding domain"/>
    <property type="match status" value="1"/>
</dbReference>
<dbReference type="RefSeq" id="WP_036286795.1">
    <property type="nucleotide sequence ID" value="NZ_BAABEE010000001.1"/>
</dbReference>
<dbReference type="SMART" id="SM00345">
    <property type="entry name" value="HTH_GNTR"/>
    <property type="match status" value="1"/>
</dbReference>
<reference evidence="5 6" key="1">
    <citation type="submission" date="2016-01" db="EMBL/GenBank/DDBJ databases">
        <title>Draft genome sequences of Microbacterium laevaniformans LCDC 91-0039 and the type strain of Microbacterium hominis LCDC 84-209.</title>
        <authorList>
            <person name="Bernier A.-M."/>
            <person name="Bernard K."/>
        </authorList>
    </citation>
    <scope>NUCLEOTIDE SEQUENCE [LARGE SCALE GENOMIC DNA]</scope>
    <source>
        <strain evidence="5 6">LCDC 91-0039</strain>
    </source>
</reference>
<keyword evidence="3" id="KW-0804">Transcription</keyword>
<evidence type="ECO:0000256" key="2">
    <source>
        <dbReference type="ARBA" id="ARBA00023125"/>
    </source>
</evidence>
<evidence type="ECO:0000259" key="4">
    <source>
        <dbReference type="PROSITE" id="PS50949"/>
    </source>
</evidence>
<proteinExistence type="predicted"/>
<gene>
    <name evidence="5" type="primary">mce2R_2</name>
    <name evidence="5" type="ORF">Mlaev_02192</name>
</gene>
<dbReference type="CDD" id="cd07377">
    <property type="entry name" value="WHTH_GntR"/>
    <property type="match status" value="1"/>
</dbReference>
<name>A0A150HC23_9MICO</name>
<comment type="caution">
    <text evidence="5">The sequence shown here is derived from an EMBL/GenBank/DDBJ whole genome shotgun (WGS) entry which is preliminary data.</text>
</comment>
<dbReference type="PATRIC" id="fig|36807.3.peg.2228"/>
<keyword evidence="2" id="KW-0238">DNA-binding</keyword>
<dbReference type="GO" id="GO:0003677">
    <property type="term" value="F:DNA binding"/>
    <property type="evidence" value="ECO:0007669"/>
    <property type="project" value="UniProtKB-KW"/>
</dbReference>
<dbReference type="InterPro" id="IPR036390">
    <property type="entry name" value="WH_DNA-bd_sf"/>
</dbReference>
<accession>A0A150HC23</accession>
<organism evidence="5 6">
    <name type="scientific">Microbacterium laevaniformans</name>
    <dbReference type="NCBI Taxonomy" id="36807"/>
    <lineage>
        <taxon>Bacteria</taxon>
        <taxon>Bacillati</taxon>
        <taxon>Actinomycetota</taxon>
        <taxon>Actinomycetes</taxon>
        <taxon>Micrococcales</taxon>
        <taxon>Microbacteriaceae</taxon>
        <taxon>Microbacterium</taxon>
    </lineage>
</organism>
<dbReference type="Gene3D" id="1.20.120.530">
    <property type="entry name" value="GntR ligand-binding domain-like"/>
    <property type="match status" value="1"/>
</dbReference>
<dbReference type="InterPro" id="IPR011711">
    <property type="entry name" value="GntR_C"/>
</dbReference>
<dbReference type="Pfam" id="PF07729">
    <property type="entry name" value="FCD"/>
    <property type="match status" value="1"/>
</dbReference>
<dbReference type="STRING" id="36807.Mlaev_02192"/>
<evidence type="ECO:0000256" key="3">
    <source>
        <dbReference type="ARBA" id="ARBA00023163"/>
    </source>
</evidence>
<dbReference type="PROSITE" id="PS50949">
    <property type="entry name" value="HTH_GNTR"/>
    <property type="match status" value="1"/>
</dbReference>
<dbReference type="Pfam" id="PF00392">
    <property type="entry name" value="GntR"/>
    <property type="match status" value="1"/>
</dbReference>
<protein>
    <submittedName>
        <fullName evidence="5">HTH-type transcriptional regulator Mce2R</fullName>
    </submittedName>
</protein>
<dbReference type="PANTHER" id="PTHR43537:SF24">
    <property type="entry name" value="GLUCONATE OPERON TRANSCRIPTIONAL REPRESSOR"/>
    <property type="match status" value="1"/>
</dbReference>
<dbReference type="EMBL" id="LRAD01000044">
    <property type="protein sequence ID" value="KXZ59575.1"/>
    <property type="molecule type" value="Genomic_DNA"/>
</dbReference>